<dbReference type="OrthoDB" id="9780944at2"/>
<name>A0A4R7K9Q0_9CLOT</name>
<comment type="caution">
    <text evidence="1">The sequence shown here is derived from an EMBL/GenBank/DDBJ whole genome shotgun (WGS) entry which is preliminary data.</text>
</comment>
<evidence type="ECO:0000313" key="2">
    <source>
        <dbReference type="Proteomes" id="UP000295325"/>
    </source>
</evidence>
<sequence length="306" mass="34920">MKRIVSVSLGSSKRNHRAEVELLGERFVIERIGTDGDMNRLLELVKELDGHVDAFGMGGIDIYLHGSKKRHIIKDAIPIKEAAKITPMVDGSGLKNTLERRAVKYIDENLFPLKGKKVLMTSAVDRFGMAEALHDDGADIVFGDLIFGLNIPIPIKSFTLFKHIADMFLPVVVRMPFDKLYPTGKNQDVIETKHERYYRDAEIIAGDYLFIKKYMPLDLRGKIILTNTVTMEDVEDLRRRRAYMLITTTPEFDGRSFGTNVMEALIVSILQKNADELTSKDYEKILDRLGFIPRIEYLEREKIQAL</sequence>
<evidence type="ECO:0000313" key="1">
    <source>
        <dbReference type="EMBL" id="TDT50321.1"/>
    </source>
</evidence>
<reference evidence="1 2" key="1">
    <citation type="submission" date="2019-03" db="EMBL/GenBank/DDBJ databases">
        <title>Genomic Encyclopedia of Type Strains, Phase IV (KMG-IV): sequencing the most valuable type-strain genomes for metagenomic binning, comparative biology and taxonomic classification.</title>
        <authorList>
            <person name="Goeker M."/>
        </authorList>
    </citation>
    <scope>NUCLEOTIDE SEQUENCE [LARGE SCALE GENOMIC DNA]</scope>
    <source>
        <strain evidence="1 2">DSM 24455</strain>
    </source>
</reference>
<evidence type="ECO:0008006" key="3">
    <source>
        <dbReference type="Google" id="ProtNLM"/>
    </source>
</evidence>
<organism evidence="1 2">
    <name type="scientific">Fonticella tunisiensis</name>
    <dbReference type="NCBI Taxonomy" id="1096341"/>
    <lineage>
        <taxon>Bacteria</taxon>
        <taxon>Bacillati</taxon>
        <taxon>Bacillota</taxon>
        <taxon>Clostridia</taxon>
        <taxon>Eubacteriales</taxon>
        <taxon>Clostridiaceae</taxon>
        <taxon>Fonticella</taxon>
    </lineage>
</organism>
<dbReference type="EMBL" id="SOAZ01000031">
    <property type="protein sequence ID" value="TDT50321.1"/>
    <property type="molecule type" value="Genomic_DNA"/>
</dbReference>
<keyword evidence="2" id="KW-1185">Reference proteome</keyword>
<protein>
    <recommendedName>
        <fullName evidence="3">Quinate 5-dehydrogenase</fullName>
    </recommendedName>
</protein>
<proteinExistence type="predicted"/>
<dbReference type="AlphaFoldDB" id="A0A4R7K9Q0"/>
<dbReference type="Proteomes" id="UP000295325">
    <property type="component" value="Unassembled WGS sequence"/>
</dbReference>
<gene>
    <name evidence="1" type="ORF">EDD71_13124</name>
</gene>
<dbReference type="RefSeq" id="WP_133629262.1">
    <property type="nucleotide sequence ID" value="NZ_SOAZ01000031.1"/>
</dbReference>
<accession>A0A4R7K9Q0</accession>